<organism evidence="2 3">
    <name type="scientific">Chitinophaga polysaccharea</name>
    <dbReference type="NCBI Taxonomy" id="1293035"/>
    <lineage>
        <taxon>Bacteria</taxon>
        <taxon>Pseudomonadati</taxon>
        <taxon>Bacteroidota</taxon>
        <taxon>Chitinophagia</taxon>
        <taxon>Chitinophagales</taxon>
        <taxon>Chitinophagaceae</taxon>
        <taxon>Chitinophaga</taxon>
    </lineage>
</organism>
<dbReference type="Gene3D" id="3.40.30.10">
    <property type="entry name" value="Glutaredoxin"/>
    <property type="match status" value="1"/>
</dbReference>
<dbReference type="GO" id="GO:0005975">
    <property type="term" value="P:carbohydrate metabolic process"/>
    <property type="evidence" value="ECO:0007669"/>
    <property type="project" value="InterPro"/>
</dbReference>
<dbReference type="PANTHER" id="PTHR42899">
    <property type="entry name" value="SPERMATOGENESIS-ASSOCIATED PROTEIN 20"/>
    <property type="match status" value="1"/>
</dbReference>
<dbReference type="PANTHER" id="PTHR42899:SF1">
    <property type="entry name" value="SPERMATOGENESIS-ASSOCIATED PROTEIN 20"/>
    <property type="match status" value="1"/>
</dbReference>
<dbReference type="EMBL" id="VIWO01000001">
    <property type="protein sequence ID" value="TWF44975.1"/>
    <property type="molecule type" value="Genomic_DNA"/>
</dbReference>
<dbReference type="SUPFAM" id="SSF48208">
    <property type="entry name" value="Six-hairpin glycosidases"/>
    <property type="match status" value="1"/>
</dbReference>
<accession>A0A561Q3P5</accession>
<reference evidence="2 3" key="1">
    <citation type="submission" date="2019-06" db="EMBL/GenBank/DDBJ databases">
        <title>Sorghum-associated microbial communities from plants grown in Nebraska, USA.</title>
        <authorList>
            <person name="Schachtman D."/>
        </authorList>
    </citation>
    <scope>NUCLEOTIDE SEQUENCE [LARGE SCALE GENOMIC DNA]</scope>
    <source>
        <strain evidence="2 3">1209</strain>
    </source>
</reference>
<protein>
    <recommendedName>
        <fullName evidence="1">Spermatogenesis-associated protein 20-like TRX domain-containing protein</fullName>
    </recommendedName>
</protein>
<keyword evidence="3" id="KW-1185">Reference proteome</keyword>
<dbReference type="InterPro" id="IPR004879">
    <property type="entry name" value="Ssp411-like_TRX"/>
</dbReference>
<dbReference type="InterPro" id="IPR008928">
    <property type="entry name" value="6-hairpin_glycosidase_sf"/>
</dbReference>
<dbReference type="SUPFAM" id="SSF52833">
    <property type="entry name" value="Thioredoxin-like"/>
    <property type="match status" value="1"/>
</dbReference>
<gene>
    <name evidence="2" type="ORF">FHW36_101901</name>
</gene>
<dbReference type="Proteomes" id="UP000320811">
    <property type="component" value="Unassembled WGS sequence"/>
</dbReference>
<evidence type="ECO:0000313" key="3">
    <source>
        <dbReference type="Proteomes" id="UP000320811"/>
    </source>
</evidence>
<dbReference type="PIRSF" id="PIRSF006402">
    <property type="entry name" value="UCP006402_thioredoxin"/>
    <property type="match status" value="1"/>
</dbReference>
<dbReference type="Gene3D" id="1.50.10.20">
    <property type="match status" value="1"/>
</dbReference>
<dbReference type="InterPro" id="IPR024705">
    <property type="entry name" value="Ssp411"/>
</dbReference>
<dbReference type="InterPro" id="IPR036249">
    <property type="entry name" value="Thioredoxin-like_sf"/>
</dbReference>
<evidence type="ECO:0000313" key="2">
    <source>
        <dbReference type="EMBL" id="TWF44975.1"/>
    </source>
</evidence>
<evidence type="ECO:0000259" key="1">
    <source>
        <dbReference type="Pfam" id="PF03190"/>
    </source>
</evidence>
<sequence>MAYAIPVFLLRYFLSRTGRKIFLYNHEKINFFVAEYFINHYCLAESMNKLISESSPYLLQHAHNPVNWYPWGEEALERALREDKPILVSIGYAACHWCHVMERESFENEATAAIMNEHFINIKIDREERPDLDHIYMDAVQAMTGAGGWPLNVFLTPEKKPFYGGTYFPPVKAYNRPSWTDVLLSLHDAFVNKRADIESQADNLVQHIHQSAQFGLPSSLDVHIPREELFTKSQCDTICENILRQSDTTWGGFGRAPKFPQTFTIGYLLRYHHTWEHPAALQQALLSLDKMLQGGLYDQLGGGFARYSTDERWLAPHFEKMLYDNALLLDVLCDAYQLTRNEIYAQTIQDTMGFITREMTAPEGGFYAALDADSEGVEGKFYVWSKAEIHHVLGEQAKVFCDYYDITDEGNWEEKNILWVRQPLASFAAANGYDAPVLAAMLKGCREKLLAVRANRVRPGLDDKILLGWNAMMVHACCKAYTALGVEEYREMAVRNMDFCLSSFRETASGQAFLHTWKNNEAKYPAFLDDYACLIRALIALQEITGELNYLYEARDITEFVIRHFSDEAGHFFYYTIAGQNDVIVRKKEIYDGAVPSGNAIMMQNLWYLSVVFDKRPWADRCVAAVSGLAQTVVRYPTSFGVWASQLLQFVKGTPELAIVGKDFKERMKEAGKWFIPYRILIGAEKNIPEMPLLTDRLKENETLVYLCKDYHCIKPVSYIQEIINLI</sequence>
<name>A0A561Q3P5_9BACT</name>
<dbReference type="Pfam" id="PF03190">
    <property type="entry name" value="Thioredox_DsbH"/>
    <property type="match status" value="1"/>
</dbReference>
<feature type="domain" description="Spermatogenesis-associated protein 20-like TRX" evidence="1">
    <location>
        <begin position="48"/>
        <end position="208"/>
    </location>
</feature>
<dbReference type="CDD" id="cd02955">
    <property type="entry name" value="SSP411"/>
    <property type="match status" value="1"/>
</dbReference>
<dbReference type="AlphaFoldDB" id="A0A561Q3P5"/>
<proteinExistence type="predicted"/>
<comment type="caution">
    <text evidence="2">The sequence shown here is derived from an EMBL/GenBank/DDBJ whole genome shotgun (WGS) entry which is preliminary data.</text>
</comment>